<name>A0ABU2XTG9_9ACTN</name>
<protein>
    <submittedName>
        <fullName evidence="4">Transposase family protein</fullName>
    </submittedName>
</protein>
<proteinExistence type="predicted"/>
<dbReference type="Pfam" id="PF13359">
    <property type="entry name" value="DDE_Tnp_4"/>
    <property type="match status" value="1"/>
</dbReference>
<dbReference type="EMBL" id="JAVRFD010000028">
    <property type="protein sequence ID" value="MDT0548744.1"/>
    <property type="molecule type" value="Genomic_DNA"/>
</dbReference>
<evidence type="ECO:0000256" key="1">
    <source>
        <dbReference type="ARBA" id="ARBA00001968"/>
    </source>
</evidence>
<evidence type="ECO:0000259" key="3">
    <source>
        <dbReference type="Pfam" id="PF13359"/>
    </source>
</evidence>
<comment type="caution">
    <text evidence="4">The sequence shown here is derived from an EMBL/GenBank/DDBJ whole genome shotgun (WGS) entry which is preliminary data.</text>
</comment>
<evidence type="ECO:0000313" key="5">
    <source>
        <dbReference type="Proteomes" id="UP001180754"/>
    </source>
</evidence>
<evidence type="ECO:0000256" key="2">
    <source>
        <dbReference type="ARBA" id="ARBA00022723"/>
    </source>
</evidence>
<dbReference type="InterPro" id="IPR027806">
    <property type="entry name" value="HARBI1_dom"/>
</dbReference>
<accession>A0ABU2XTG9</accession>
<dbReference type="RefSeq" id="WP_311729309.1">
    <property type="nucleotide sequence ID" value="NZ_JAVRFD010000028.1"/>
</dbReference>
<comment type="cofactor">
    <cofactor evidence="1">
        <name>a divalent metal cation</name>
        <dbReference type="ChEBI" id="CHEBI:60240"/>
    </cofactor>
</comment>
<gene>
    <name evidence="4" type="ORF">RND15_39625</name>
</gene>
<sequence>MAGGNGVSASTVRRWLLEVIELLSARAPRLNRALKKIARKGGVVVLIDGTLVRTRRRTGDENRPNYSGKHKAHGLLFLALTDERGNLLWISAAKPGRSSEITTARHNKITTRLREAGLGALADLGFIGLDDDPDDPVIVTGRRATHGHPLTAAQKEANRLITANARRTSTASPT</sequence>
<organism evidence="4 5">
    <name type="scientific">Streptomyces lonegramiae</name>
    <dbReference type="NCBI Taxonomy" id="3075524"/>
    <lineage>
        <taxon>Bacteria</taxon>
        <taxon>Bacillati</taxon>
        <taxon>Actinomycetota</taxon>
        <taxon>Actinomycetes</taxon>
        <taxon>Kitasatosporales</taxon>
        <taxon>Streptomycetaceae</taxon>
        <taxon>Streptomyces</taxon>
    </lineage>
</organism>
<dbReference type="Proteomes" id="UP001180754">
    <property type="component" value="Unassembled WGS sequence"/>
</dbReference>
<keyword evidence="2" id="KW-0479">Metal-binding</keyword>
<keyword evidence="5" id="KW-1185">Reference proteome</keyword>
<evidence type="ECO:0000313" key="4">
    <source>
        <dbReference type="EMBL" id="MDT0548744.1"/>
    </source>
</evidence>
<reference evidence="4" key="1">
    <citation type="submission" date="2024-05" db="EMBL/GenBank/DDBJ databases">
        <title>30 novel species of actinomycetes from the DSMZ collection.</title>
        <authorList>
            <person name="Nouioui I."/>
        </authorList>
    </citation>
    <scope>NUCLEOTIDE SEQUENCE</scope>
    <source>
        <strain evidence="4">DSM 41529</strain>
    </source>
</reference>
<feature type="domain" description="DDE Tnp4" evidence="3">
    <location>
        <begin position="47"/>
        <end position="165"/>
    </location>
</feature>